<evidence type="ECO:0000256" key="3">
    <source>
        <dbReference type="ARBA" id="ARBA00022525"/>
    </source>
</evidence>
<evidence type="ECO:0000259" key="5">
    <source>
        <dbReference type="PROSITE" id="PS00799"/>
    </source>
</evidence>
<evidence type="ECO:0000256" key="2">
    <source>
        <dbReference type="ARBA" id="ARBA00010093"/>
    </source>
</evidence>
<keyword evidence="3" id="KW-0964">Secreted</keyword>
<dbReference type="InterPro" id="IPR037277">
    <property type="entry name" value="Granulin_sf"/>
</dbReference>
<accession>A0AAV6FSN9</accession>
<dbReference type="Proteomes" id="UP000823561">
    <property type="component" value="Chromosome 20"/>
</dbReference>
<dbReference type="Pfam" id="PF00396">
    <property type="entry name" value="Granulin"/>
    <property type="match status" value="4"/>
</dbReference>
<keyword evidence="4" id="KW-1015">Disulfide bond</keyword>
<dbReference type="InterPro" id="IPR039036">
    <property type="entry name" value="Granulin_fam"/>
</dbReference>
<dbReference type="PROSITE" id="PS00799">
    <property type="entry name" value="GRANULINS"/>
    <property type="match status" value="3"/>
</dbReference>
<feature type="domain" description="Granulins" evidence="5">
    <location>
        <begin position="276"/>
        <end position="289"/>
    </location>
</feature>
<protein>
    <recommendedName>
        <fullName evidence="5">Granulins domain-containing protein</fullName>
    </recommendedName>
</protein>
<keyword evidence="7" id="KW-1185">Reference proteome</keyword>
<comment type="similarity">
    <text evidence="2">Belongs to the granulin family.</text>
</comment>
<proteinExistence type="inferred from homology"/>
<dbReference type="InterPro" id="IPR000118">
    <property type="entry name" value="Granulin"/>
</dbReference>
<dbReference type="Gene3D" id="2.10.25.160">
    <property type="entry name" value="Granulin"/>
    <property type="match status" value="4"/>
</dbReference>
<dbReference type="AlphaFoldDB" id="A0AAV6FSN9"/>
<dbReference type="PANTHER" id="PTHR12274">
    <property type="entry name" value="GRANULIN"/>
    <property type="match status" value="1"/>
</dbReference>
<dbReference type="SMART" id="SM00277">
    <property type="entry name" value="GRAN"/>
    <property type="match status" value="4"/>
</dbReference>
<evidence type="ECO:0000313" key="7">
    <source>
        <dbReference type="Proteomes" id="UP000823561"/>
    </source>
</evidence>
<dbReference type="PANTHER" id="PTHR12274:SF7">
    <property type="entry name" value="GRANULINS"/>
    <property type="match status" value="1"/>
</dbReference>
<evidence type="ECO:0000256" key="1">
    <source>
        <dbReference type="ARBA" id="ARBA00004613"/>
    </source>
</evidence>
<sequence length="418" mass="45531">MEQFSSAQSEVGGQVVHNKCQEEESVQHHGLAAVKMLACAVLASLCVGLVSATVCPDGGLCPDRNTCCLTKGGYGCCNNPFAVCCSDQLHCCPAGYHCSSAAQSCVKDSMPWYRLAWLKHTPTQEPESALLKLSLPESDSRAIQETSDAGVVKCDNTYFCSDDTTCCIGRSGKWGCCGHKHGQCCRDGIHCCPFGFYCNRNSTKCLKGDLSIDATPQLPAVRSDDEQSNHRAIQQRPPAVDKQHCDEDYYCSDGQTCCLSPIGTWTCCMYSRGHCCRDGAHCCPSGYICDSSSYKCQKDYLRIAASPQLPALRFDGYEQRDFAAPVPWYTLELAPGDGSVALTTQVIRCDGRFYCPDGNSCCQSPTGEWGCCPHLQGQCCLDGKHCCEYKWKCDPTSMSCVKGDTNIPSSAMREIQLL</sequence>
<feature type="domain" description="Granulins" evidence="5">
    <location>
        <begin position="85"/>
        <end position="98"/>
    </location>
</feature>
<dbReference type="GO" id="GO:0005576">
    <property type="term" value="C:extracellular region"/>
    <property type="evidence" value="ECO:0007669"/>
    <property type="project" value="UniProtKB-SubCell"/>
</dbReference>
<comment type="caution">
    <text evidence="6">The sequence shown here is derived from an EMBL/GenBank/DDBJ whole genome shotgun (WGS) entry which is preliminary data.</text>
</comment>
<name>A0AAV6FSN9_9TELE</name>
<gene>
    <name evidence="6" type="ORF">AALO_G00257660</name>
</gene>
<feature type="domain" description="Granulins" evidence="5">
    <location>
        <begin position="185"/>
        <end position="198"/>
    </location>
</feature>
<comment type="subcellular location">
    <subcellularLocation>
        <location evidence="1">Secreted</location>
    </subcellularLocation>
</comment>
<dbReference type="SUPFAM" id="SSF57277">
    <property type="entry name" value="Granulin repeat"/>
    <property type="match status" value="3"/>
</dbReference>
<evidence type="ECO:0000256" key="4">
    <source>
        <dbReference type="ARBA" id="ARBA00023157"/>
    </source>
</evidence>
<evidence type="ECO:0000313" key="6">
    <source>
        <dbReference type="EMBL" id="KAG5264752.1"/>
    </source>
</evidence>
<organism evidence="6 7">
    <name type="scientific">Alosa alosa</name>
    <name type="common">allis shad</name>
    <dbReference type="NCBI Taxonomy" id="278164"/>
    <lineage>
        <taxon>Eukaryota</taxon>
        <taxon>Metazoa</taxon>
        <taxon>Chordata</taxon>
        <taxon>Craniata</taxon>
        <taxon>Vertebrata</taxon>
        <taxon>Euteleostomi</taxon>
        <taxon>Actinopterygii</taxon>
        <taxon>Neopterygii</taxon>
        <taxon>Teleostei</taxon>
        <taxon>Clupei</taxon>
        <taxon>Clupeiformes</taxon>
        <taxon>Clupeoidei</taxon>
        <taxon>Clupeidae</taxon>
        <taxon>Alosa</taxon>
    </lineage>
</organism>
<dbReference type="EMBL" id="JADWDJ010000020">
    <property type="protein sequence ID" value="KAG5264752.1"/>
    <property type="molecule type" value="Genomic_DNA"/>
</dbReference>
<reference evidence="6" key="1">
    <citation type="submission" date="2020-10" db="EMBL/GenBank/DDBJ databases">
        <title>Chromosome-scale genome assembly of the Allis shad, Alosa alosa.</title>
        <authorList>
            <person name="Margot Z."/>
            <person name="Christophe K."/>
            <person name="Cabau C."/>
            <person name="Louis A."/>
            <person name="Berthelot C."/>
            <person name="Parey E."/>
            <person name="Roest Crollius H."/>
            <person name="Montfort J."/>
            <person name="Robinson-Rechavi M."/>
            <person name="Bucao C."/>
            <person name="Bouchez O."/>
            <person name="Gislard M."/>
            <person name="Lluch J."/>
            <person name="Milhes M."/>
            <person name="Lampietro C."/>
            <person name="Lopez Roques C."/>
            <person name="Donnadieu C."/>
            <person name="Braasch I."/>
            <person name="Desvignes T."/>
            <person name="Postlethwait J."/>
            <person name="Bobe J."/>
            <person name="Guiguen Y."/>
        </authorList>
    </citation>
    <scope>NUCLEOTIDE SEQUENCE</scope>
    <source>
        <strain evidence="6">M-15738</strain>
        <tissue evidence="6">Blood</tissue>
    </source>
</reference>